<dbReference type="Proteomes" id="UP000194280">
    <property type="component" value="Unassembled WGS sequence"/>
</dbReference>
<dbReference type="OrthoDB" id="3944049at2759"/>
<dbReference type="EMBL" id="MUNK01000193">
    <property type="protein sequence ID" value="OTA26020.1"/>
    <property type="molecule type" value="Genomic_DNA"/>
</dbReference>
<feature type="region of interest" description="Disordered" evidence="1">
    <location>
        <begin position="189"/>
        <end position="233"/>
    </location>
</feature>
<organism evidence="2 3">
    <name type="scientific">Hortaea werneckii EXF-2000</name>
    <dbReference type="NCBI Taxonomy" id="1157616"/>
    <lineage>
        <taxon>Eukaryota</taxon>
        <taxon>Fungi</taxon>
        <taxon>Dikarya</taxon>
        <taxon>Ascomycota</taxon>
        <taxon>Pezizomycotina</taxon>
        <taxon>Dothideomycetes</taxon>
        <taxon>Dothideomycetidae</taxon>
        <taxon>Mycosphaerellales</taxon>
        <taxon>Teratosphaeriaceae</taxon>
        <taxon>Hortaea</taxon>
    </lineage>
</organism>
<feature type="compositionally biased region" description="Polar residues" evidence="1">
    <location>
        <begin position="77"/>
        <end position="90"/>
    </location>
</feature>
<feature type="compositionally biased region" description="Low complexity" evidence="1">
    <location>
        <begin position="189"/>
        <end position="206"/>
    </location>
</feature>
<feature type="compositionally biased region" description="Low complexity" evidence="1">
    <location>
        <begin position="91"/>
        <end position="104"/>
    </location>
</feature>
<evidence type="ECO:0000313" key="2">
    <source>
        <dbReference type="EMBL" id="OTA26020.1"/>
    </source>
</evidence>
<protein>
    <submittedName>
        <fullName evidence="2">Uncharacterized protein</fullName>
    </submittedName>
</protein>
<name>A0A1Z5SY67_HORWE</name>
<accession>A0A1Z5SY67</accession>
<comment type="caution">
    <text evidence="2">The sequence shown here is derived from an EMBL/GenBank/DDBJ whole genome shotgun (WGS) entry which is preliminary data.</text>
</comment>
<dbReference type="AlphaFoldDB" id="A0A1Z5SY67"/>
<sequence>MWRDDDHDRIATICHPIPHYIHSQTTSSANTSHHRPQGNKQQKSTCSSRRTFGSLQALAALAYAQDDSECDPENDDNNNATCTSSSMGTMTQSAAAQSTTQSTTDSAGNPLIVTVPVSTTVDTNVISSTSMLNSNIQSSFVPIVETVSSSVSTNYVPESLATSSSVAVNTFFSSSTVPVVINTLENGSVTTSTQSMTGSMTMSTSTGGSGGAAGADSDSSSSSSGSDSGAMPTGAPKYALGGVAAAVFGLAAL</sequence>
<feature type="region of interest" description="Disordered" evidence="1">
    <location>
        <begin position="66"/>
        <end position="110"/>
    </location>
</feature>
<proteinExistence type="predicted"/>
<feature type="compositionally biased region" description="Low complexity" evidence="1">
    <location>
        <begin position="214"/>
        <end position="231"/>
    </location>
</feature>
<keyword evidence="3" id="KW-1185">Reference proteome</keyword>
<dbReference type="InParanoid" id="A0A1Z5SY67"/>
<gene>
    <name evidence="2" type="ORF">BTJ68_11187</name>
</gene>
<dbReference type="VEuPathDB" id="FungiDB:BTJ68_11187"/>
<evidence type="ECO:0000313" key="3">
    <source>
        <dbReference type="Proteomes" id="UP000194280"/>
    </source>
</evidence>
<reference evidence="2 3" key="1">
    <citation type="submission" date="2017-01" db="EMBL/GenBank/DDBJ databases">
        <title>The recent genome duplication of the halophilic yeast Hortaea werneckii: insights from long-read sequencing.</title>
        <authorList>
            <person name="Sinha S."/>
            <person name="Flibotte S."/>
            <person name="Neira M."/>
            <person name="Lenassi M."/>
            <person name="Gostincar C."/>
            <person name="Stajich J.E."/>
            <person name="Nislow C.E."/>
        </authorList>
    </citation>
    <scope>NUCLEOTIDE SEQUENCE [LARGE SCALE GENOMIC DNA]</scope>
    <source>
        <strain evidence="2 3">EXF-2000</strain>
    </source>
</reference>
<feature type="compositionally biased region" description="Acidic residues" evidence="1">
    <location>
        <begin position="66"/>
        <end position="76"/>
    </location>
</feature>
<feature type="compositionally biased region" description="Polar residues" evidence="1">
    <location>
        <begin position="38"/>
        <end position="48"/>
    </location>
</feature>
<feature type="region of interest" description="Disordered" evidence="1">
    <location>
        <begin position="23"/>
        <end position="48"/>
    </location>
</feature>
<evidence type="ECO:0000256" key="1">
    <source>
        <dbReference type="SAM" id="MobiDB-lite"/>
    </source>
</evidence>